<dbReference type="EMBL" id="QGKM01000012">
    <property type="protein sequence ID" value="PWQ99296.1"/>
    <property type="molecule type" value="Genomic_DNA"/>
</dbReference>
<dbReference type="PANTHER" id="PTHR37423">
    <property type="entry name" value="SOLUBLE LYTIC MUREIN TRANSGLYCOSYLASE-RELATED"/>
    <property type="match status" value="1"/>
</dbReference>
<dbReference type="Gene3D" id="1.10.530.10">
    <property type="match status" value="1"/>
</dbReference>
<dbReference type="OrthoDB" id="9815002at2"/>
<evidence type="ECO:0000313" key="3">
    <source>
        <dbReference type="EMBL" id="PWQ99296.1"/>
    </source>
</evidence>
<dbReference type="RefSeq" id="WP_109836787.1">
    <property type="nucleotide sequence ID" value="NZ_QGKM01000012.1"/>
</dbReference>
<dbReference type="PROSITE" id="PS51782">
    <property type="entry name" value="LYSM"/>
    <property type="match status" value="1"/>
</dbReference>
<gene>
    <name evidence="3" type="ORF">DKW60_06145</name>
</gene>
<accession>A0A317CLB3</accession>
<evidence type="ECO:0000313" key="4">
    <source>
        <dbReference type="Proteomes" id="UP000245539"/>
    </source>
</evidence>
<dbReference type="CDD" id="cd00118">
    <property type="entry name" value="LysM"/>
    <property type="match status" value="1"/>
</dbReference>
<evidence type="ECO:0000256" key="1">
    <source>
        <dbReference type="ARBA" id="ARBA00007734"/>
    </source>
</evidence>
<dbReference type="Pfam" id="PF01464">
    <property type="entry name" value="SLT"/>
    <property type="match status" value="1"/>
</dbReference>
<protein>
    <recommendedName>
        <fullName evidence="2">LysM domain-containing protein</fullName>
    </recommendedName>
</protein>
<proteinExistence type="inferred from homology"/>
<dbReference type="PANTHER" id="PTHR37423:SF2">
    <property type="entry name" value="MEMBRANE-BOUND LYTIC MUREIN TRANSGLYCOSYLASE C"/>
    <property type="match status" value="1"/>
</dbReference>
<organism evidence="3 4">
    <name type="scientific">Leucothrix pacifica</name>
    <dbReference type="NCBI Taxonomy" id="1247513"/>
    <lineage>
        <taxon>Bacteria</taxon>
        <taxon>Pseudomonadati</taxon>
        <taxon>Pseudomonadota</taxon>
        <taxon>Gammaproteobacteria</taxon>
        <taxon>Thiotrichales</taxon>
        <taxon>Thiotrichaceae</taxon>
        <taxon>Leucothrix</taxon>
    </lineage>
</organism>
<dbReference type="SUPFAM" id="SSF53955">
    <property type="entry name" value="Lysozyme-like"/>
    <property type="match status" value="1"/>
</dbReference>
<dbReference type="AlphaFoldDB" id="A0A317CLB3"/>
<dbReference type="SMART" id="SM00257">
    <property type="entry name" value="LysM"/>
    <property type="match status" value="1"/>
</dbReference>
<comment type="similarity">
    <text evidence="1">Belongs to the transglycosylase Slt family.</text>
</comment>
<reference evidence="3 4" key="1">
    <citation type="submission" date="2018-05" db="EMBL/GenBank/DDBJ databases">
        <title>Leucothrix arctica sp. nov., isolated from Arctic seawater.</title>
        <authorList>
            <person name="Choi A."/>
            <person name="Baek K."/>
        </authorList>
    </citation>
    <scope>NUCLEOTIDE SEQUENCE [LARGE SCALE GENOMIC DNA]</scope>
    <source>
        <strain evidence="3 4">JCM 18388</strain>
    </source>
</reference>
<dbReference type="PROSITE" id="PS51257">
    <property type="entry name" value="PROKAR_LIPOPROTEIN"/>
    <property type="match status" value="1"/>
</dbReference>
<name>A0A317CLB3_9GAMM</name>
<dbReference type="InterPro" id="IPR018392">
    <property type="entry name" value="LysM"/>
</dbReference>
<dbReference type="InterPro" id="IPR036779">
    <property type="entry name" value="LysM_dom_sf"/>
</dbReference>
<dbReference type="InterPro" id="IPR008258">
    <property type="entry name" value="Transglycosylase_SLT_dom_1"/>
</dbReference>
<sequence>MGQQRNLAFAIAATISMSAITGCSVGTNRIKSIPTQAAASSPTIVQEEVAFLSGTRTRNYQYQNRQLTRQVARPVAQAQALNFPAPRSVPRPAPKHNDNDLIYAASILLNNSDYSQPQQPRQTIAAKRSVYVSPKSAASRVVAPRAVQKQYQPARANRSQAYKVSHQPDSILNNPAYEQVLLELAGMAPKKQRAPAVQRTAAFRQVSAPPRFVPAAAASKSKVARQLPHAPHEDMWNHIKAGYQMPHYANHSQVKKFIRDYGKNPERLQRIANRASDYLHIVVNELKRRRMPTELALLPFVESAYVNTAHSHAGAAGMWQFIPSTGKLYGLKQNRGFDGRMDALESTRAALDYLQKLHRQFKGDWFLALAAYNAGEGRVSRAIRYNRARGRKTDYWSIRLPRETREYVPRLLAYKQIISRPHVFGFRLPRTPNMPKLVEINVNKPVNLRKAAMHAGLPSDTLTSLNPNFLKGVTTPRVSGRILLPRSQAGRLAHVIHQLPAERPVSIRATSTRYKKKYKKSTKRKSRYRTHRVKRGETLYRIAMRHGLTVNKLKRLNRMRSNTIRVGTRLRLI</sequence>
<dbReference type="Gene3D" id="3.10.350.10">
    <property type="entry name" value="LysM domain"/>
    <property type="match status" value="1"/>
</dbReference>
<dbReference type="Pfam" id="PF01476">
    <property type="entry name" value="LysM"/>
    <property type="match status" value="1"/>
</dbReference>
<comment type="caution">
    <text evidence="3">The sequence shown here is derived from an EMBL/GenBank/DDBJ whole genome shotgun (WGS) entry which is preliminary data.</text>
</comment>
<dbReference type="CDD" id="cd16894">
    <property type="entry name" value="MltD-like"/>
    <property type="match status" value="1"/>
</dbReference>
<dbReference type="SUPFAM" id="SSF54106">
    <property type="entry name" value="LysM domain"/>
    <property type="match status" value="1"/>
</dbReference>
<evidence type="ECO:0000259" key="2">
    <source>
        <dbReference type="PROSITE" id="PS51782"/>
    </source>
</evidence>
<dbReference type="InterPro" id="IPR023346">
    <property type="entry name" value="Lysozyme-like_dom_sf"/>
</dbReference>
<keyword evidence="4" id="KW-1185">Reference proteome</keyword>
<feature type="domain" description="LysM" evidence="2">
    <location>
        <begin position="529"/>
        <end position="572"/>
    </location>
</feature>
<dbReference type="Proteomes" id="UP000245539">
    <property type="component" value="Unassembled WGS sequence"/>
</dbReference>